<feature type="region of interest" description="Disordered" evidence="2">
    <location>
        <begin position="1"/>
        <end position="99"/>
    </location>
</feature>
<dbReference type="InterPro" id="IPR038765">
    <property type="entry name" value="Papain-like_cys_pep_sf"/>
</dbReference>
<dbReference type="GO" id="GO:0016579">
    <property type="term" value="P:protein deubiquitination"/>
    <property type="evidence" value="ECO:0007669"/>
    <property type="project" value="TreeGrafter"/>
</dbReference>
<feature type="compositionally biased region" description="Polar residues" evidence="2">
    <location>
        <begin position="78"/>
        <end position="89"/>
    </location>
</feature>
<dbReference type="OrthoDB" id="415023at2759"/>
<evidence type="ECO:0000256" key="1">
    <source>
        <dbReference type="ARBA" id="ARBA00022801"/>
    </source>
</evidence>
<dbReference type="InterPro" id="IPR050704">
    <property type="entry name" value="Peptidase_C85-like"/>
</dbReference>
<feature type="compositionally biased region" description="Basic and acidic residues" evidence="2">
    <location>
        <begin position="52"/>
        <end position="76"/>
    </location>
</feature>
<evidence type="ECO:0000313" key="4">
    <source>
        <dbReference type="EMBL" id="PAV61331.1"/>
    </source>
</evidence>
<dbReference type="Proteomes" id="UP000218231">
    <property type="component" value="Unassembled WGS sequence"/>
</dbReference>
<evidence type="ECO:0000313" key="5">
    <source>
        <dbReference type="Proteomes" id="UP000218231"/>
    </source>
</evidence>
<dbReference type="GO" id="GO:0004843">
    <property type="term" value="F:cysteine-type deubiquitinase activity"/>
    <property type="evidence" value="ECO:0007669"/>
    <property type="project" value="TreeGrafter"/>
</dbReference>
<dbReference type="SUPFAM" id="SSF54001">
    <property type="entry name" value="Cysteine proteinases"/>
    <property type="match status" value="1"/>
</dbReference>
<gene>
    <name evidence="4" type="ORF">WR25_18182</name>
</gene>
<dbReference type="CDD" id="cd22761">
    <property type="entry name" value="OTU_OTUD6"/>
    <property type="match status" value="1"/>
</dbReference>
<keyword evidence="1" id="KW-0378">Hydrolase</keyword>
<evidence type="ECO:0000256" key="2">
    <source>
        <dbReference type="SAM" id="MobiDB-lite"/>
    </source>
</evidence>
<dbReference type="EMBL" id="LIAE01010418">
    <property type="protein sequence ID" value="PAV61331.1"/>
    <property type="molecule type" value="Genomic_DNA"/>
</dbReference>
<feature type="domain" description="OTU" evidence="3">
    <location>
        <begin position="165"/>
        <end position="306"/>
    </location>
</feature>
<protein>
    <recommendedName>
        <fullName evidence="3">OTU domain-containing protein</fullName>
    </recommendedName>
</protein>
<reference evidence="4 5" key="1">
    <citation type="journal article" date="2017" name="Curr. Biol.">
        <title>Genome architecture and evolution of a unichromosomal asexual nematode.</title>
        <authorList>
            <person name="Fradin H."/>
            <person name="Zegar C."/>
            <person name="Gutwein M."/>
            <person name="Lucas J."/>
            <person name="Kovtun M."/>
            <person name="Corcoran D."/>
            <person name="Baugh L.R."/>
            <person name="Kiontke K."/>
            <person name="Gunsalus K."/>
            <person name="Fitch D.H."/>
            <person name="Piano F."/>
        </authorList>
    </citation>
    <scope>NUCLEOTIDE SEQUENCE [LARGE SCALE GENOMIC DNA]</scope>
    <source>
        <strain evidence="4">PF1309</strain>
    </source>
</reference>
<comment type="caution">
    <text evidence="4">The sequence shown here is derived from an EMBL/GenBank/DDBJ whole genome shotgun (WGS) entry which is preliminary data.</text>
</comment>
<dbReference type="AlphaFoldDB" id="A0A2A2JIA1"/>
<dbReference type="Pfam" id="PF02338">
    <property type="entry name" value="OTU"/>
    <property type="match status" value="1"/>
</dbReference>
<accession>A0A2A2JIA1</accession>
<dbReference type="InterPro" id="IPR003323">
    <property type="entry name" value="OTU_dom"/>
</dbReference>
<dbReference type="PANTHER" id="PTHR12419">
    <property type="entry name" value="OTU DOMAIN CONTAINING PROTEIN"/>
    <property type="match status" value="1"/>
</dbReference>
<keyword evidence="5" id="KW-1185">Reference proteome</keyword>
<name>A0A2A2JIA1_9BILA</name>
<feature type="compositionally biased region" description="Polar residues" evidence="2">
    <location>
        <begin position="1"/>
        <end position="10"/>
    </location>
</feature>
<dbReference type="PANTHER" id="PTHR12419:SF10">
    <property type="entry name" value="DEUBIQUITINASE OTUD6B"/>
    <property type="match status" value="1"/>
</dbReference>
<sequence>MQSERAQTAMSDDEAGEGPLAELQERHRKEKKELREKIQNMKKAAKCGNKAKQKETTAEIERLEKEQTDRHKKEIEQMTVSVQQQQGSSEPAAADNSTATSNAELETYFYKELQVSNKNKKRQEKKNAMAKRLEDAAKMDKVTSKTSSRTLEIEQIVQVLKQRGLQMHSVRSDGDCLYNSIAFALTNDGETISTSKVRQRAADYIRQNKDDFLPFLEDESENPLDESQFNDYCSKVEKECAVGGVWGGEPELRAIANSFHRKIEVIQPTSQVVPYGEEFNEKQPLQIVFLRHFCALGEHYNATEPYREEEQQEEGEE</sequence>
<proteinExistence type="predicted"/>
<dbReference type="InterPro" id="IPR049772">
    <property type="entry name" value="OTU_OTUD6"/>
</dbReference>
<dbReference type="STRING" id="2018661.A0A2A2JIA1"/>
<dbReference type="PROSITE" id="PS50802">
    <property type="entry name" value="OTU"/>
    <property type="match status" value="1"/>
</dbReference>
<evidence type="ECO:0000259" key="3">
    <source>
        <dbReference type="PROSITE" id="PS50802"/>
    </source>
</evidence>
<feature type="compositionally biased region" description="Basic and acidic residues" evidence="2">
    <location>
        <begin position="23"/>
        <end position="39"/>
    </location>
</feature>
<organism evidence="4 5">
    <name type="scientific">Diploscapter pachys</name>
    <dbReference type="NCBI Taxonomy" id="2018661"/>
    <lineage>
        <taxon>Eukaryota</taxon>
        <taxon>Metazoa</taxon>
        <taxon>Ecdysozoa</taxon>
        <taxon>Nematoda</taxon>
        <taxon>Chromadorea</taxon>
        <taxon>Rhabditida</taxon>
        <taxon>Rhabditina</taxon>
        <taxon>Rhabditomorpha</taxon>
        <taxon>Rhabditoidea</taxon>
        <taxon>Rhabditidae</taxon>
        <taxon>Diploscapter</taxon>
    </lineage>
</organism>
<dbReference type="Gene3D" id="3.90.70.80">
    <property type="match status" value="1"/>
</dbReference>